<dbReference type="SUPFAM" id="SSF52540">
    <property type="entry name" value="P-loop containing nucleoside triphosphate hydrolases"/>
    <property type="match status" value="1"/>
</dbReference>
<dbReference type="Proteomes" id="UP000437575">
    <property type="component" value="Unassembled WGS sequence"/>
</dbReference>
<organism evidence="1 2">
    <name type="scientific">Ligilactobacillus salivarius</name>
    <dbReference type="NCBI Taxonomy" id="1624"/>
    <lineage>
        <taxon>Bacteria</taxon>
        <taxon>Bacillati</taxon>
        <taxon>Bacillota</taxon>
        <taxon>Bacilli</taxon>
        <taxon>Lactobacillales</taxon>
        <taxon>Lactobacillaceae</taxon>
        <taxon>Ligilactobacillus</taxon>
    </lineage>
</organism>
<dbReference type="EMBL" id="WKKZ01000046">
    <property type="protein sequence ID" value="MSE04732.1"/>
    <property type="molecule type" value="Genomic_DNA"/>
</dbReference>
<comment type="caution">
    <text evidence="1">The sequence shown here is derived from an EMBL/GenBank/DDBJ whole genome shotgun (WGS) entry which is preliminary data.</text>
</comment>
<evidence type="ECO:0000313" key="1">
    <source>
        <dbReference type="EMBL" id="MSE04732.1"/>
    </source>
</evidence>
<feature type="non-terminal residue" evidence="1">
    <location>
        <position position="1"/>
    </location>
</feature>
<proteinExistence type="predicted"/>
<dbReference type="InterPro" id="IPR027417">
    <property type="entry name" value="P-loop_NTPase"/>
</dbReference>
<accession>A0A6A8LP60</accession>
<dbReference type="AlphaFoldDB" id="A0A6A8LP60"/>
<evidence type="ECO:0000313" key="2">
    <source>
        <dbReference type="Proteomes" id="UP000437575"/>
    </source>
</evidence>
<sequence>ISRIRRHMMNDGDMMDVDEITHHLSIKLIGIVFDDDEVISYSNKGEPIVLNEKNPASQGYRNIARRLEGETVPLMTIRETEKGGFMKKFISWFKK</sequence>
<protein>
    <submittedName>
        <fullName evidence="1">Septum site-determining protein MinD</fullName>
    </submittedName>
</protein>
<dbReference type="Gene3D" id="3.40.50.300">
    <property type="entry name" value="P-loop containing nucleotide triphosphate hydrolases"/>
    <property type="match status" value="1"/>
</dbReference>
<gene>
    <name evidence="1" type="ORF">GKC34_02455</name>
</gene>
<reference evidence="1 2" key="1">
    <citation type="submission" date="2019-11" db="EMBL/GenBank/DDBJ databases">
        <title>Draft Genome Sequence of Plant Growth-Promoting Rhizosphere-Associated Bacteria.</title>
        <authorList>
            <person name="Vasilyev I.Y."/>
            <person name="Radchenko V."/>
            <person name="Ilnitskaya E.V."/>
        </authorList>
    </citation>
    <scope>NUCLEOTIDE SEQUENCE [LARGE SCALE GENOMIC DNA]</scope>
    <source>
        <strain evidence="1 2">VRA_1sq_f</strain>
    </source>
</reference>
<name>A0A6A8LP60_9LACO</name>